<sequence length="640" mass="69834">MPLLKSKSLTKALTKIALDLGADLALDKNLNKLKDKDSDKSVRQYNNVGRRDRDRDRERSRRYDDDEEDSEEEYEAQQRRRRRNSTSRPGPPLPAQARYYEYDDDDRSYRRAPPPLITAPGPSSSSGGSGAGSRSNGYPHAGPQLIQPAAGGVAASAYAYDEYGNPYAIQPAARRAGSSAEAQGSYPRSRASTSRNGSMEDALPRARRGSSMNQDRPHVAFADEVDERDRAERPIPFRHGQQHQQASQIYTEPRAMAPPPPLPPSISAPSAAAVSSRSSSQSSTYTASPNPASSATMETHATASIGGSGIPLREITYAARCASYVYNLTSQQQAEAFLRSADSRPSHPVLLDVIFDNPPDNIRNCALFRRKSDNVLFLAVRGSGKRGSEWATDILRNVVSGSSSLEEVTPLLLQDGSVLYAHAGLLQYVLAMMRQVIELLEKRAAAAAAKYGPPRLVVCGHSSGGAIASLIYIMLEHNYQTILDRFRTIHCISFGSPPCVRAQDIITSRPHDGMFAVIMNGDPIPRMDRAYAADILAKYPLQVSSLYSNKSYAAAPTDAVEGTLLSIAQAVAGKDLEVPTQATIPAGKMVLLDPQITDIWDLKQKDLEESAFYNIGVHGMPLHLQCLERLEANHPDMVLD</sequence>
<feature type="compositionally biased region" description="Acidic residues" evidence="6">
    <location>
        <begin position="65"/>
        <end position="75"/>
    </location>
</feature>
<dbReference type="Proteomes" id="UP001176521">
    <property type="component" value="Unassembled WGS sequence"/>
</dbReference>
<dbReference type="InterPro" id="IPR002921">
    <property type="entry name" value="Fungal_lipase-type"/>
</dbReference>
<feature type="domain" description="Fungal lipase-type" evidence="7">
    <location>
        <begin position="378"/>
        <end position="527"/>
    </location>
</feature>
<name>A0AAN6GC22_9BASI</name>
<reference evidence="8" key="1">
    <citation type="journal article" date="2023" name="PhytoFront">
        <title>Draft Genome Resources of Seven Strains of Tilletia horrida, Causal Agent of Kernel Smut of Rice.</title>
        <authorList>
            <person name="Khanal S."/>
            <person name="Antony Babu S."/>
            <person name="Zhou X.G."/>
        </authorList>
    </citation>
    <scope>NUCLEOTIDE SEQUENCE</scope>
    <source>
        <strain evidence="8">TX3</strain>
    </source>
</reference>
<organism evidence="8 9">
    <name type="scientific">Tilletia horrida</name>
    <dbReference type="NCBI Taxonomy" id="155126"/>
    <lineage>
        <taxon>Eukaryota</taxon>
        <taxon>Fungi</taxon>
        <taxon>Dikarya</taxon>
        <taxon>Basidiomycota</taxon>
        <taxon>Ustilaginomycotina</taxon>
        <taxon>Exobasidiomycetes</taxon>
        <taxon>Tilletiales</taxon>
        <taxon>Tilletiaceae</taxon>
        <taxon>Tilletia</taxon>
    </lineage>
</organism>
<evidence type="ECO:0000259" key="7">
    <source>
        <dbReference type="Pfam" id="PF01764"/>
    </source>
</evidence>
<evidence type="ECO:0000256" key="2">
    <source>
        <dbReference type="ARBA" id="ARBA00023157"/>
    </source>
</evidence>
<dbReference type="InterPro" id="IPR029058">
    <property type="entry name" value="AB_hydrolase_fold"/>
</dbReference>
<dbReference type="PANTHER" id="PTHR45856">
    <property type="entry name" value="ALPHA/BETA-HYDROLASES SUPERFAMILY PROTEIN"/>
    <property type="match status" value="1"/>
</dbReference>
<evidence type="ECO:0000256" key="3">
    <source>
        <dbReference type="ARBA" id="ARBA00043996"/>
    </source>
</evidence>
<evidence type="ECO:0000256" key="5">
    <source>
        <dbReference type="ARBA" id="ARBA00048461"/>
    </source>
</evidence>
<keyword evidence="1" id="KW-0732">Signal</keyword>
<feature type="region of interest" description="Disordered" evidence="6">
    <location>
        <begin position="172"/>
        <end position="228"/>
    </location>
</feature>
<comment type="similarity">
    <text evidence="3">Belongs to the AB hydrolase superfamily. Lipase family. Class 3 subfamily.</text>
</comment>
<comment type="caution">
    <text evidence="8">The sequence shown here is derived from an EMBL/GenBank/DDBJ whole genome shotgun (WGS) entry which is preliminary data.</text>
</comment>
<comment type="catalytic activity">
    <reaction evidence="5">
        <text>a monoacylglycerol + H2O = glycerol + a fatty acid + H(+)</text>
        <dbReference type="Rhea" id="RHEA:15245"/>
        <dbReference type="ChEBI" id="CHEBI:15377"/>
        <dbReference type="ChEBI" id="CHEBI:15378"/>
        <dbReference type="ChEBI" id="CHEBI:17408"/>
        <dbReference type="ChEBI" id="CHEBI:17754"/>
        <dbReference type="ChEBI" id="CHEBI:28868"/>
    </reaction>
</comment>
<dbReference type="Gene3D" id="3.40.50.1820">
    <property type="entry name" value="alpha/beta hydrolase"/>
    <property type="match status" value="1"/>
</dbReference>
<feature type="compositionally biased region" description="Low complexity" evidence="6">
    <location>
        <begin position="267"/>
        <end position="289"/>
    </location>
</feature>
<accession>A0AAN6GC22</accession>
<dbReference type="GO" id="GO:0006629">
    <property type="term" value="P:lipid metabolic process"/>
    <property type="evidence" value="ECO:0007669"/>
    <property type="project" value="InterPro"/>
</dbReference>
<dbReference type="InterPro" id="IPR051218">
    <property type="entry name" value="Sec_MonoDiacylglyc_Lipase"/>
</dbReference>
<evidence type="ECO:0000313" key="8">
    <source>
        <dbReference type="EMBL" id="KAK0525276.1"/>
    </source>
</evidence>
<evidence type="ECO:0000256" key="1">
    <source>
        <dbReference type="ARBA" id="ARBA00022729"/>
    </source>
</evidence>
<feature type="compositionally biased region" description="Pro residues" evidence="6">
    <location>
        <begin position="256"/>
        <end position="266"/>
    </location>
</feature>
<dbReference type="EMBL" id="JAPDMQ010000406">
    <property type="protein sequence ID" value="KAK0525276.1"/>
    <property type="molecule type" value="Genomic_DNA"/>
</dbReference>
<dbReference type="AlphaFoldDB" id="A0AAN6GC22"/>
<gene>
    <name evidence="8" type="ORF">OC842_005551</name>
</gene>
<feature type="compositionally biased region" description="Basic and acidic residues" evidence="6">
    <location>
        <begin position="49"/>
        <end position="64"/>
    </location>
</feature>
<keyword evidence="2" id="KW-1015">Disulfide bond</keyword>
<proteinExistence type="inferred from homology"/>
<dbReference type="SUPFAM" id="SSF53474">
    <property type="entry name" value="alpha/beta-Hydrolases"/>
    <property type="match status" value="1"/>
</dbReference>
<comment type="catalytic activity">
    <reaction evidence="4">
        <text>a diacylglycerol + H2O = a monoacylglycerol + a fatty acid + H(+)</text>
        <dbReference type="Rhea" id="RHEA:32731"/>
        <dbReference type="ChEBI" id="CHEBI:15377"/>
        <dbReference type="ChEBI" id="CHEBI:15378"/>
        <dbReference type="ChEBI" id="CHEBI:17408"/>
        <dbReference type="ChEBI" id="CHEBI:18035"/>
        <dbReference type="ChEBI" id="CHEBI:28868"/>
    </reaction>
</comment>
<dbReference type="CDD" id="cd00519">
    <property type="entry name" value="Lipase_3"/>
    <property type="match status" value="1"/>
</dbReference>
<protein>
    <recommendedName>
        <fullName evidence="7">Fungal lipase-type domain-containing protein</fullName>
    </recommendedName>
</protein>
<evidence type="ECO:0000256" key="4">
    <source>
        <dbReference type="ARBA" id="ARBA00047591"/>
    </source>
</evidence>
<feature type="region of interest" description="Disordered" evidence="6">
    <location>
        <begin position="35"/>
        <end position="146"/>
    </location>
</feature>
<dbReference type="PANTHER" id="PTHR45856:SF24">
    <property type="entry name" value="FUNGAL LIPASE-LIKE DOMAIN-CONTAINING PROTEIN"/>
    <property type="match status" value="1"/>
</dbReference>
<keyword evidence="9" id="KW-1185">Reference proteome</keyword>
<evidence type="ECO:0000313" key="9">
    <source>
        <dbReference type="Proteomes" id="UP001176521"/>
    </source>
</evidence>
<evidence type="ECO:0000256" key="6">
    <source>
        <dbReference type="SAM" id="MobiDB-lite"/>
    </source>
</evidence>
<dbReference type="Pfam" id="PF01764">
    <property type="entry name" value="Lipase_3"/>
    <property type="match status" value="1"/>
</dbReference>
<feature type="region of interest" description="Disordered" evidence="6">
    <location>
        <begin position="253"/>
        <end position="298"/>
    </location>
</feature>